<keyword evidence="1" id="KW-1133">Transmembrane helix</keyword>
<keyword evidence="3" id="KW-1185">Reference proteome</keyword>
<proteinExistence type="predicted"/>
<comment type="caution">
    <text evidence="2">The sequence shown here is derived from an EMBL/GenBank/DDBJ whole genome shotgun (WGS) entry which is preliminary data.</text>
</comment>
<dbReference type="EMBL" id="JACHIH010000003">
    <property type="protein sequence ID" value="MBB5046251.1"/>
    <property type="molecule type" value="Genomic_DNA"/>
</dbReference>
<reference evidence="2 3" key="1">
    <citation type="submission" date="2020-08" db="EMBL/GenBank/DDBJ databases">
        <title>Genomic Encyclopedia of Type Strains, Phase IV (KMG-IV): sequencing the most valuable type-strain genomes for metagenomic binning, comparative biology and taxonomic classification.</title>
        <authorList>
            <person name="Goeker M."/>
        </authorList>
    </citation>
    <scope>NUCLEOTIDE SEQUENCE [LARGE SCALE GENOMIC DNA]</scope>
    <source>
        <strain evidence="2 3">DSM 12706</strain>
    </source>
</reference>
<organism evidence="2 3">
    <name type="scientific">Rhodopseudomonas rhenobacensis</name>
    <dbReference type="NCBI Taxonomy" id="87461"/>
    <lineage>
        <taxon>Bacteria</taxon>
        <taxon>Pseudomonadati</taxon>
        <taxon>Pseudomonadota</taxon>
        <taxon>Alphaproteobacteria</taxon>
        <taxon>Hyphomicrobiales</taxon>
        <taxon>Nitrobacteraceae</taxon>
        <taxon>Rhodopseudomonas</taxon>
    </lineage>
</organism>
<sequence length="60" mass="6874">MSWYVEAIVIGIILPWIIMTYRLIAAFRRGVGAGVVKWLTYCAISVPAMLLIMWAIQFTR</sequence>
<keyword evidence="1" id="KW-0472">Membrane</keyword>
<evidence type="ECO:0000313" key="3">
    <source>
        <dbReference type="Proteomes" id="UP000542353"/>
    </source>
</evidence>
<keyword evidence="1" id="KW-0812">Transmembrane</keyword>
<accession>A0A7W8DYU9</accession>
<evidence type="ECO:0000256" key="1">
    <source>
        <dbReference type="SAM" id="Phobius"/>
    </source>
</evidence>
<feature type="transmembrane region" description="Helical" evidence="1">
    <location>
        <begin position="38"/>
        <end position="56"/>
    </location>
</feature>
<gene>
    <name evidence="2" type="ORF">HNR60_000993</name>
</gene>
<name>A0A7W8DYU9_9BRAD</name>
<dbReference type="RefSeq" id="WP_184254908.1">
    <property type="nucleotide sequence ID" value="NZ_JACHIH010000003.1"/>
</dbReference>
<feature type="transmembrane region" description="Helical" evidence="1">
    <location>
        <begin position="7"/>
        <end position="26"/>
    </location>
</feature>
<dbReference type="AlphaFoldDB" id="A0A7W8DYU9"/>
<evidence type="ECO:0000313" key="2">
    <source>
        <dbReference type="EMBL" id="MBB5046251.1"/>
    </source>
</evidence>
<protein>
    <submittedName>
        <fullName evidence="2">Uncharacterized protein</fullName>
    </submittedName>
</protein>
<dbReference type="Proteomes" id="UP000542353">
    <property type="component" value="Unassembled WGS sequence"/>
</dbReference>